<organism evidence="1">
    <name type="scientific">Siphoviridae sp. ctbgC51</name>
    <dbReference type="NCBI Taxonomy" id="2827901"/>
    <lineage>
        <taxon>Viruses</taxon>
        <taxon>Duplodnaviria</taxon>
        <taxon>Heunggongvirae</taxon>
        <taxon>Uroviricota</taxon>
        <taxon>Caudoviricetes</taxon>
    </lineage>
</organism>
<sequence>MRTDDIIRGLRCCYDTTGELDCESMCPFVNVEGCRIKLHEAAAEQLELLASEVKRLESLVQPIGKNPCDGCDHGWGSVVGYKNGKVESKSCMEECQLLKEYLEKQKEGQPCCP</sequence>
<reference evidence="1" key="1">
    <citation type="journal article" date="2021" name="Proc. Natl. Acad. Sci. U.S.A.">
        <title>A Catalog of Tens of Thousands of Viruses from Human Metagenomes Reveals Hidden Associations with Chronic Diseases.</title>
        <authorList>
            <person name="Tisza M.J."/>
            <person name="Buck C.B."/>
        </authorList>
    </citation>
    <scope>NUCLEOTIDE SEQUENCE</scope>
    <source>
        <strain evidence="1">CtbgC51</strain>
    </source>
</reference>
<dbReference type="EMBL" id="BK032817">
    <property type="protein sequence ID" value="DAF61812.1"/>
    <property type="molecule type" value="Genomic_DNA"/>
</dbReference>
<protein>
    <submittedName>
        <fullName evidence="1">Uncharacterized protein</fullName>
    </submittedName>
</protein>
<proteinExistence type="predicted"/>
<evidence type="ECO:0000313" key="1">
    <source>
        <dbReference type="EMBL" id="DAF61812.1"/>
    </source>
</evidence>
<name>A0A8S5TES8_9CAUD</name>
<accession>A0A8S5TES8</accession>